<dbReference type="InterPro" id="IPR006290">
    <property type="entry name" value="CztS_silS_copS"/>
</dbReference>
<keyword evidence="12 14" id="KW-0902">Two-component regulatory system</keyword>
<dbReference type="PRINTS" id="PR00344">
    <property type="entry name" value="BCTRLSENSOR"/>
</dbReference>
<dbReference type="PANTHER" id="PTHR45436">
    <property type="entry name" value="SENSOR HISTIDINE KINASE YKOH"/>
    <property type="match status" value="1"/>
</dbReference>
<dbReference type="GO" id="GO:0005524">
    <property type="term" value="F:ATP binding"/>
    <property type="evidence" value="ECO:0007669"/>
    <property type="project" value="UniProtKB-KW"/>
</dbReference>
<keyword evidence="9 14" id="KW-0418">Kinase</keyword>
<evidence type="ECO:0000259" key="15">
    <source>
        <dbReference type="PROSITE" id="PS50109"/>
    </source>
</evidence>
<dbReference type="PROSITE" id="PS50885">
    <property type="entry name" value="HAMP"/>
    <property type="match status" value="1"/>
</dbReference>
<name>A0A2W5PRX9_VARPD</name>
<evidence type="ECO:0000256" key="6">
    <source>
        <dbReference type="ARBA" id="ARBA00022679"/>
    </source>
</evidence>
<reference evidence="17 18" key="1">
    <citation type="submission" date="2017-08" db="EMBL/GenBank/DDBJ databases">
        <title>Infants hospitalized years apart are colonized by the same room-sourced microbial strains.</title>
        <authorList>
            <person name="Brooks B."/>
            <person name="Olm M.R."/>
            <person name="Firek B.A."/>
            <person name="Baker R."/>
            <person name="Thomas B.C."/>
            <person name="Morowitz M.J."/>
            <person name="Banfield J.F."/>
        </authorList>
    </citation>
    <scope>NUCLEOTIDE SEQUENCE [LARGE SCALE GENOMIC DNA]</scope>
    <source>
        <strain evidence="17">S2_005_003_R2_41</strain>
    </source>
</reference>
<evidence type="ECO:0000256" key="4">
    <source>
        <dbReference type="ARBA" id="ARBA00022519"/>
    </source>
</evidence>
<keyword evidence="11 14" id="KW-1133">Transmembrane helix</keyword>
<feature type="domain" description="HAMP" evidence="16">
    <location>
        <begin position="183"/>
        <end position="236"/>
    </location>
</feature>
<dbReference type="InterPro" id="IPR003594">
    <property type="entry name" value="HATPase_dom"/>
</dbReference>
<dbReference type="Gene3D" id="6.10.340.10">
    <property type="match status" value="1"/>
</dbReference>
<dbReference type="Gene3D" id="1.10.287.130">
    <property type="match status" value="1"/>
</dbReference>
<dbReference type="Pfam" id="PF02518">
    <property type="entry name" value="HATPase_c"/>
    <property type="match status" value="1"/>
</dbReference>
<dbReference type="Pfam" id="PF00512">
    <property type="entry name" value="HisKA"/>
    <property type="match status" value="1"/>
</dbReference>
<dbReference type="InterPro" id="IPR050428">
    <property type="entry name" value="TCS_sensor_his_kinase"/>
</dbReference>
<keyword evidence="3 14" id="KW-1003">Cell membrane</keyword>
<evidence type="ECO:0000256" key="13">
    <source>
        <dbReference type="ARBA" id="ARBA00023136"/>
    </source>
</evidence>
<dbReference type="PROSITE" id="PS50109">
    <property type="entry name" value="HIS_KIN"/>
    <property type="match status" value="1"/>
</dbReference>
<dbReference type="InterPro" id="IPR005467">
    <property type="entry name" value="His_kinase_dom"/>
</dbReference>
<evidence type="ECO:0000256" key="3">
    <source>
        <dbReference type="ARBA" id="ARBA00022475"/>
    </source>
</evidence>
<keyword evidence="13 14" id="KW-0472">Membrane</keyword>
<dbReference type="Proteomes" id="UP000249135">
    <property type="component" value="Unassembled WGS sequence"/>
</dbReference>
<keyword evidence="10 14" id="KW-0067">ATP-binding</keyword>
<dbReference type="InterPro" id="IPR003660">
    <property type="entry name" value="HAMP_dom"/>
</dbReference>
<dbReference type="CDD" id="cd00075">
    <property type="entry name" value="HATPase"/>
    <property type="match status" value="1"/>
</dbReference>
<gene>
    <name evidence="17" type="ORF">DI563_22085</name>
</gene>
<sequence length="459" mass="49980">MTPRNSIAIRLALMYAVVALVVFSLVGVALHQVLSRELARHQHEQVQGRLEDVRYLLVHGRSPQLASRAKDKIAALVSNGGETRFWMWSDDPSFRWGEGAEEIAAHMRAHSGVVDLPVGPGGSSMAVLSVDVPANDIRAGLQLIAAVSEASFSRTLRAFETALALLTVVGVVSVGLLGFWIARLGLRPVQQLSEDAQRIGPDNRGQRLELPDLPLELSQLGGSFNAALDRLDAAYRQLETFNADVAHELRTPLANLIGQTQVTLARERDAPELREVLQSNLEELERLRAVVADMLFLARAEQGERAHRLTESSLAQEVEKTVEFFDVLLEDAGMHVDVLGDAVAPIETSLFRRALSNLLQNAIQHSTGGGTIVARIERHADRAEVSFSNPSEPIPPEQLARLFDRFYRVDASRHNSGENHGLGLAIVKAVAAMHGGTVFAHSDEGTTTIGFGVGLLSKR</sequence>
<evidence type="ECO:0000256" key="2">
    <source>
        <dbReference type="ARBA" id="ARBA00004533"/>
    </source>
</evidence>
<feature type="transmembrane region" description="Helical" evidence="14">
    <location>
        <begin position="12"/>
        <end position="34"/>
    </location>
</feature>
<keyword evidence="5" id="KW-0597">Phosphoprotein</keyword>
<dbReference type="PANTHER" id="PTHR45436:SF9">
    <property type="entry name" value="SENSOR PROTEIN"/>
    <property type="match status" value="1"/>
</dbReference>
<dbReference type="Pfam" id="PF00672">
    <property type="entry name" value="HAMP"/>
    <property type="match status" value="1"/>
</dbReference>
<dbReference type="GO" id="GO:0005886">
    <property type="term" value="C:plasma membrane"/>
    <property type="evidence" value="ECO:0007669"/>
    <property type="project" value="UniProtKB-SubCell"/>
</dbReference>
<evidence type="ECO:0000313" key="17">
    <source>
        <dbReference type="EMBL" id="PZQ67089.1"/>
    </source>
</evidence>
<dbReference type="SMART" id="SM00304">
    <property type="entry name" value="HAMP"/>
    <property type="match status" value="1"/>
</dbReference>
<feature type="domain" description="Histidine kinase" evidence="15">
    <location>
        <begin position="244"/>
        <end position="457"/>
    </location>
</feature>
<keyword evidence="7 14" id="KW-0812">Transmembrane</keyword>
<dbReference type="AlphaFoldDB" id="A0A2W5PRX9"/>
<organism evidence="17 18">
    <name type="scientific">Variovorax paradoxus</name>
    <dbReference type="NCBI Taxonomy" id="34073"/>
    <lineage>
        <taxon>Bacteria</taxon>
        <taxon>Pseudomonadati</taxon>
        <taxon>Pseudomonadota</taxon>
        <taxon>Betaproteobacteria</taxon>
        <taxon>Burkholderiales</taxon>
        <taxon>Comamonadaceae</taxon>
        <taxon>Variovorax</taxon>
    </lineage>
</organism>
<evidence type="ECO:0000256" key="1">
    <source>
        <dbReference type="ARBA" id="ARBA00000085"/>
    </source>
</evidence>
<dbReference type="InterPro" id="IPR036890">
    <property type="entry name" value="HATPase_C_sf"/>
</dbReference>
<dbReference type="NCBIfam" id="TIGR01386">
    <property type="entry name" value="cztS_silS_copS"/>
    <property type="match status" value="1"/>
</dbReference>
<feature type="transmembrane region" description="Helical" evidence="14">
    <location>
        <begin position="162"/>
        <end position="182"/>
    </location>
</feature>
<dbReference type="InterPro" id="IPR003661">
    <property type="entry name" value="HisK_dim/P_dom"/>
</dbReference>
<evidence type="ECO:0000256" key="9">
    <source>
        <dbReference type="ARBA" id="ARBA00022777"/>
    </source>
</evidence>
<dbReference type="SMART" id="SM00387">
    <property type="entry name" value="HATPase_c"/>
    <property type="match status" value="1"/>
</dbReference>
<comment type="subcellular location">
    <subcellularLocation>
        <location evidence="2 14">Cell inner membrane</location>
    </subcellularLocation>
</comment>
<dbReference type="Gene3D" id="3.30.565.10">
    <property type="entry name" value="Histidine kinase-like ATPase, C-terminal domain"/>
    <property type="match status" value="1"/>
</dbReference>
<evidence type="ECO:0000256" key="12">
    <source>
        <dbReference type="ARBA" id="ARBA00023012"/>
    </source>
</evidence>
<dbReference type="EMBL" id="QFPP01000370">
    <property type="protein sequence ID" value="PZQ67089.1"/>
    <property type="molecule type" value="Genomic_DNA"/>
</dbReference>
<dbReference type="SUPFAM" id="SSF55874">
    <property type="entry name" value="ATPase domain of HSP90 chaperone/DNA topoisomerase II/histidine kinase"/>
    <property type="match status" value="1"/>
</dbReference>
<dbReference type="FunFam" id="1.10.287.130:FF:000001">
    <property type="entry name" value="Two-component sensor histidine kinase"/>
    <property type="match status" value="1"/>
</dbReference>
<dbReference type="SUPFAM" id="SSF47384">
    <property type="entry name" value="Homodimeric domain of signal transducing histidine kinase"/>
    <property type="match status" value="1"/>
</dbReference>
<dbReference type="GO" id="GO:0000155">
    <property type="term" value="F:phosphorelay sensor kinase activity"/>
    <property type="evidence" value="ECO:0007669"/>
    <property type="project" value="InterPro"/>
</dbReference>
<evidence type="ECO:0000259" key="16">
    <source>
        <dbReference type="PROSITE" id="PS50885"/>
    </source>
</evidence>
<dbReference type="EC" id="2.7.13.3" evidence="14"/>
<dbReference type="InterPro" id="IPR036097">
    <property type="entry name" value="HisK_dim/P_sf"/>
</dbReference>
<comment type="caution">
    <text evidence="17">The sequence shown here is derived from an EMBL/GenBank/DDBJ whole genome shotgun (WGS) entry which is preliminary data.</text>
</comment>
<keyword evidence="8 14" id="KW-0547">Nucleotide-binding</keyword>
<proteinExistence type="predicted"/>
<evidence type="ECO:0000313" key="18">
    <source>
        <dbReference type="Proteomes" id="UP000249135"/>
    </source>
</evidence>
<evidence type="ECO:0000256" key="10">
    <source>
        <dbReference type="ARBA" id="ARBA00022840"/>
    </source>
</evidence>
<keyword evidence="4 14" id="KW-0997">Cell inner membrane</keyword>
<evidence type="ECO:0000256" key="14">
    <source>
        <dbReference type="RuleBase" id="RU364088"/>
    </source>
</evidence>
<protein>
    <recommendedName>
        <fullName evidence="14">Sensor protein</fullName>
        <ecNumber evidence="14">2.7.13.3</ecNumber>
    </recommendedName>
</protein>
<evidence type="ECO:0000256" key="8">
    <source>
        <dbReference type="ARBA" id="ARBA00022741"/>
    </source>
</evidence>
<keyword evidence="6 14" id="KW-0808">Transferase</keyword>
<dbReference type="InterPro" id="IPR004358">
    <property type="entry name" value="Sig_transdc_His_kin-like_C"/>
</dbReference>
<dbReference type="SMART" id="SM00388">
    <property type="entry name" value="HisKA"/>
    <property type="match status" value="1"/>
</dbReference>
<comment type="catalytic activity">
    <reaction evidence="1 14">
        <text>ATP + protein L-histidine = ADP + protein N-phospho-L-histidine.</text>
        <dbReference type="EC" id="2.7.13.3"/>
    </reaction>
</comment>
<evidence type="ECO:0000256" key="7">
    <source>
        <dbReference type="ARBA" id="ARBA00022692"/>
    </source>
</evidence>
<evidence type="ECO:0000256" key="5">
    <source>
        <dbReference type="ARBA" id="ARBA00022553"/>
    </source>
</evidence>
<accession>A0A2W5PRX9</accession>
<evidence type="ECO:0000256" key="11">
    <source>
        <dbReference type="ARBA" id="ARBA00022989"/>
    </source>
</evidence>
<dbReference type="CDD" id="cd00082">
    <property type="entry name" value="HisKA"/>
    <property type="match status" value="1"/>
</dbReference>
<comment type="function">
    <text evidence="14">Member of a two-component regulatory system.</text>
</comment>